<dbReference type="Gene3D" id="2.40.50.40">
    <property type="match status" value="1"/>
</dbReference>
<evidence type="ECO:0000259" key="2">
    <source>
        <dbReference type="PROSITE" id="PS50013"/>
    </source>
</evidence>
<feature type="compositionally biased region" description="Basic and acidic residues" evidence="1">
    <location>
        <begin position="142"/>
        <end position="158"/>
    </location>
</feature>
<dbReference type="OrthoDB" id="433924at2759"/>
<dbReference type="InterPro" id="IPR000953">
    <property type="entry name" value="Chromo/chromo_shadow_dom"/>
</dbReference>
<evidence type="ECO:0000313" key="3">
    <source>
        <dbReference type="EMBL" id="KAJ1721340.1"/>
    </source>
</evidence>
<dbReference type="InterPro" id="IPR016197">
    <property type="entry name" value="Chromo-like_dom_sf"/>
</dbReference>
<dbReference type="InterPro" id="IPR023780">
    <property type="entry name" value="Chromo_domain"/>
</dbReference>
<dbReference type="AlphaFoldDB" id="A0A9W7XYH2"/>
<name>A0A9W7XYH2_9FUNG</name>
<gene>
    <name evidence="3" type="ORF">LPJ53_004119</name>
</gene>
<feature type="domain" description="Chromo" evidence="2">
    <location>
        <begin position="10"/>
        <end position="67"/>
    </location>
</feature>
<dbReference type="CDD" id="cd00024">
    <property type="entry name" value="CD_CSD"/>
    <property type="match status" value="1"/>
</dbReference>
<protein>
    <recommendedName>
        <fullName evidence="2">Chromo domain-containing protein</fullName>
    </recommendedName>
</protein>
<sequence length="209" mass="23457">MPADISHVSEEIDTVLDHRVVDNKVEYLLQWTSDGNKTWEADTNLTECDQALSLYWNGFIQKNPNHSYLIPQIVETAQSAEDEVIIKSPKRTKTTNKKKAQVVRKATSRSAPEDRIAVAKRVQMNKQLSGARSRVAAPVSKTAREPPARSKRVEKPVSSDEEDIEMSPSPPTKVVQRARKSTGRRALPIDLNSLRYSLPDGNTPEDQNQ</sequence>
<reference evidence="3" key="1">
    <citation type="submission" date="2022-07" db="EMBL/GenBank/DDBJ databases">
        <title>Phylogenomic reconstructions and comparative analyses of Kickxellomycotina fungi.</title>
        <authorList>
            <person name="Reynolds N.K."/>
            <person name="Stajich J.E."/>
            <person name="Barry K."/>
            <person name="Grigoriev I.V."/>
            <person name="Crous P."/>
            <person name="Smith M.E."/>
        </authorList>
    </citation>
    <scope>NUCLEOTIDE SEQUENCE</scope>
    <source>
        <strain evidence="3">NBRC 32514</strain>
    </source>
</reference>
<dbReference type="EMBL" id="JANBOJ010000178">
    <property type="protein sequence ID" value="KAJ1721340.1"/>
    <property type="molecule type" value="Genomic_DNA"/>
</dbReference>
<dbReference type="Pfam" id="PF00385">
    <property type="entry name" value="Chromo"/>
    <property type="match status" value="1"/>
</dbReference>
<evidence type="ECO:0000313" key="4">
    <source>
        <dbReference type="Proteomes" id="UP001149813"/>
    </source>
</evidence>
<proteinExistence type="predicted"/>
<accession>A0A9W7XYH2</accession>
<keyword evidence="4" id="KW-1185">Reference proteome</keyword>
<comment type="caution">
    <text evidence="3">The sequence shown here is derived from an EMBL/GenBank/DDBJ whole genome shotgun (WGS) entry which is preliminary data.</text>
</comment>
<dbReference type="PROSITE" id="PS50013">
    <property type="entry name" value="CHROMO_2"/>
    <property type="match status" value="1"/>
</dbReference>
<dbReference type="Proteomes" id="UP001149813">
    <property type="component" value="Unassembled WGS sequence"/>
</dbReference>
<feature type="region of interest" description="Disordered" evidence="1">
    <location>
        <begin position="125"/>
        <end position="209"/>
    </location>
</feature>
<organism evidence="3 4">
    <name type="scientific">Coemansia erecta</name>
    <dbReference type="NCBI Taxonomy" id="147472"/>
    <lineage>
        <taxon>Eukaryota</taxon>
        <taxon>Fungi</taxon>
        <taxon>Fungi incertae sedis</taxon>
        <taxon>Zoopagomycota</taxon>
        <taxon>Kickxellomycotina</taxon>
        <taxon>Kickxellomycetes</taxon>
        <taxon>Kickxellales</taxon>
        <taxon>Kickxellaceae</taxon>
        <taxon>Coemansia</taxon>
    </lineage>
</organism>
<evidence type="ECO:0000256" key="1">
    <source>
        <dbReference type="SAM" id="MobiDB-lite"/>
    </source>
</evidence>
<dbReference type="SUPFAM" id="SSF54160">
    <property type="entry name" value="Chromo domain-like"/>
    <property type="match status" value="1"/>
</dbReference>